<evidence type="ECO:0000256" key="8">
    <source>
        <dbReference type="ARBA" id="ARBA00035655"/>
    </source>
</evidence>
<evidence type="ECO:0000256" key="5">
    <source>
        <dbReference type="ARBA" id="ARBA00022692"/>
    </source>
</evidence>
<accession>A0A133NDP3</accession>
<evidence type="ECO:0000256" key="7">
    <source>
        <dbReference type="ARBA" id="ARBA00023136"/>
    </source>
</evidence>
<dbReference type="Proteomes" id="UP000070646">
    <property type="component" value="Unassembled WGS sequence"/>
</dbReference>
<evidence type="ECO:0000313" key="11">
    <source>
        <dbReference type="Proteomes" id="UP000070646"/>
    </source>
</evidence>
<dbReference type="AlphaFoldDB" id="A0A133NDP3"/>
<keyword evidence="2" id="KW-0813">Transport</keyword>
<proteinExistence type="inferred from homology"/>
<gene>
    <name evidence="10" type="ORF">HMPREF3222_00354</name>
</gene>
<feature type="transmembrane region" description="Helical" evidence="9">
    <location>
        <begin position="403"/>
        <end position="423"/>
    </location>
</feature>
<feature type="transmembrane region" description="Helical" evidence="9">
    <location>
        <begin position="41"/>
        <end position="60"/>
    </location>
</feature>
<feature type="transmembrane region" description="Helical" evidence="9">
    <location>
        <begin position="265"/>
        <end position="284"/>
    </location>
</feature>
<protein>
    <submittedName>
        <fullName evidence="10">YeeE/YedE family protein</fullName>
    </submittedName>
</protein>
<evidence type="ECO:0000256" key="3">
    <source>
        <dbReference type="ARBA" id="ARBA00022475"/>
    </source>
</evidence>
<keyword evidence="5 9" id="KW-0812">Transmembrane</keyword>
<evidence type="ECO:0000256" key="4">
    <source>
        <dbReference type="ARBA" id="ARBA00022519"/>
    </source>
</evidence>
<sequence>MLINKLIGGIKLKKYTEYIIGFILLAAIIIIGKINLGSSMLFFRLLAGLGLGYALTRSFFGFAGGVNRSYKTGSTKLMRMLMILFVGTAIVSVCFFIGQDPTEYDLWVNPINLGLILGGLLFGFGMAFSSCCASGVLTDVVTGLPRAFITLIFFGMGVYLGFPVQNSASWVKDTMICTGTFENGVFLPDLFKWDGLEGYLGAIIVTIILACLTIWVAKLYEEKRKANNTYTGVDTEILQEKKHEEKGEFKLFSEATYEKLFVRPWTLATGALVIGGIFILLMGVTKAGWGASTPYGFWFGRALVAVGVSPESVATFAGKPVEMFTAPFFSNGMNVQNFGIILGTLVALLLAGSFKKTFKAGLQISFKEALLYIVGGFAMGFGTRLSNGCNVGALYTPIANLSLSGWIFLVFLVAGGVLGNIVYKKIMGNKCCKVEINNK</sequence>
<dbReference type="EMBL" id="LRPU01000013">
    <property type="protein sequence ID" value="KXA14399.1"/>
    <property type="molecule type" value="Genomic_DNA"/>
</dbReference>
<keyword evidence="7 9" id="KW-0472">Membrane</keyword>
<comment type="caution">
    <text evidence="10">The sequence shown here is derived from an EMBL/GenBank/DDBJ whole genome shotgun (WGS) entry which is preliminary data.</text>
</comment>
<evidence type="ECO:0000256" key="1">
    <source>
        <dbReference type="ARBA" id="ARBA00004429"/>
    </source>
</evidence>
<keyword evidence="6 9" id="KW-1133">Transmembrane helix</keyword>
<name>A0A133NDP3_CLOPF</name>
<dbReference type="PATRIC" id="fig|1502.174.peg.357"/>
<dbReference type="GO" id="GO:0005886">
    <property type="term" value="C:plasma membrane"/>
    <property type="evidence" value="ECO:0007669"/>
    <property type="project" value="UniProtKB-SubCell"/>
</dbReference>
<feature type="transmembrane region" description="Helical" evidence="9">
    <location>
        <begin position="111"/>
        <end position="137"/>
    </location>
</feature>
<dbReference type="InterPro" id="IPR007272">
    <property type="entry name" value="Sulf_transp_TsuA/YedE"/>
</dbReference>
<keyword evidence="3" id="KW-1003">Cell membrane</keyword>
<dbReference type="PANTHER" id="PTHR30574">
    <property type="entry name" value="INNER MEMBRANE PROTEIN YEDE"/>
    <property type="match status" value="1"/>
</dbReference>
<evidence type="ECO:0000256" key="6">
    <source>
        <dbReference type="ARBA" id="ARBA00022989"/>
    </source>
</evidence>
<reference evidence="10 11" key="1">
    <citation type="submission" date="2016-01" db="EMBL/GenBank/DDBJ databases">
        <authorList>
            <person name="Oliw E.H."/>
        </authorList>
    </citation>
    <scope>NUCLEOTIDE SEQUENCE [LARGE SCALE GENOMIC DNA]</scope>
    <source>
        <strain evidence="10 11">MJR7757A</strain>
    </source>
</reference>
<evidence type="ECO:0000313" key="10">
    <source>
        <dbReference type="EMBL" id="KXA14399.1"/>
    </source>
</evidence>
<feature type="transmembrane region" description="Helical" evidence="9">
    <location>
        <begin position="198"/>
        <end position="217"/>
    </location>
</feature>
<feature type="transmembrane region" description="Helical" evidence="9">
    <location>
        <begin position="81"/>
        <end position="99"/>
    </location>
</feature>
<evidence type="ECO:0000256" key="9">
    <source>
        <dbReference type="SAM" id="Phobius"/>
    </source>
</evidence>
<comment type="subcellular location">
    <subcellularLocation>
        <location evidence="1">Cell inner membrane</location>
        <topology evidence="1">Multi-pass membrane protein</topology>
    </subcellularLocation>
</comment>
<keyword evidence="4" id="KW-0997">Cell inner membrane</keyword>
<comment type="similarity">
    <text evidence="8">Belongs to the TsuA/YedE (TC 9.B.102) family.</text>
</comment>
<feature type="transmembrane region" description="Helical" evidence="9">
    <location>
        <begin position="335"/>
        <end position="354"/>
    </location>
</feature>
<feature type="transmembrane region" description="Helical" evidence="9">
    <location>
        <begin position="144"/>
        <end position="162"/>
    </location>
</feature>
<evidence type="ECO:0000256" key="2">
    <source>
        <dbReference type="ARBA" id="ARBA00022448"/>
    </source>
</evidence>
<dbReference type="PANTHER" id="PTHR30574:SF1">
    <property type="entry name" value="SULPHUR TRANSPORT DOMAIN-CONTAINING PROTEIN"/>
    <property type="match status" value="1"/>
</dbReference>
<feature type="transmembrane region" description="Helical" evidence="9">
    <location>
        <begin position="366"/>
        <end position="383"/>
    </location>
</feature>
<organism evidence="10 11">
    <name type="scientific">Clostridium perfringens</name>
    <dbReference type="NCBI Taxonomy" id="1502"/>
    <lineage>
        <taxon>Bacteria</taxon>
        <taxon>Bacillati</taxon>
        <taxon>Bacillota</taxon>
        <taxon>Clostridia</taxon>
        <taxon>Eubacteriales</taxon>
        <taxon>Clostridiaceae</taxon>
        <taxon>Clostridium</taxon>
    </lineage>
</organism>
<dbReference type="Pfam" id="PF04143">
    <property type="entry name" value="Sulf_transp"/>
    <property type="match status" value="1"/>
</dbReference>
<feature type="transmembrane region" description="Helical" evidence="9">
    <location>
        <begin position="15"/>
        <end position="35"/>
    </location>
</feature>